<dbReference type="InterPro" id="IPR008925">
    <property type="entry name" value="aa_tRNA-synth_I_cd-bd_sf"/>
</dbReference>
<dbReference type="GO" id="GO:0000049">
    <property type="term" value="F:tRNA binding"/>
    <property type="evidence" value="ECO:0007669"/>
    <property type="project" value="InterPro"/>
</dbReference>
<dbReference type="InterPro" id="IPR000924">
    <property type="entry name" value="Glu/Gln-tRNA-synth"/>
</dbReference>
<comment type="function">
    <text evidence="12">Catalyzes the attachment of glutamate to tRNA(Glu) in a two-step reaction: glutamate is first activated by ATP to form Glu-AMP and then transferred to the acceptor end of tRNA(Glu).</text>
</comment>
<feature type="short sequence motif" description="'KMSKS' region" evidence="12">
    <location>
        <begin position="234"/>
        <end position="238"/>
    </location>
</feature>
<keyword evidence="5 12" id="KW-0436">Ligase</keyword>
<dbReference type="Pfam" id="PF00749">
    <property type="entry name" value="tRNA-synt_1c"/>
    <property type="match status" value="1"/>
</dbReference>
<dbReference type="Gene3D" id="3.40.50.620">
    <property type="entry name" value="HUPs"/>
    <property type="match status" value="1"/>
</dbReference>
<evidence type="ECO:0000259" key="14">
    <source>
        <dbReference type="Pfam" id="PF19269"/>
    </source>
</evidence>
<keyword evidence="18" id="KW-1185">Reference proteome</keyword>
<evidence type="ECO:0000256" key="3">
    <source>
        <dbReference type="ARBA" id="ARBA00011245"/>
    </source>
</evidence>
<dbReference type="STRING" id="216.LS73_02295"/>
<dbReference type="PANTHER" id="PTHR43311:SF2">
    <property type="entry name" value="GLUTAMATE--TRNA LIGASE, MITOCHONDRIAL-RELATED"/>
    <property type="match status" value="1"/>
</dbReference>
<feature type="binding site" evidence="12">
    <location>
        <position position="237"/>
    </location>
    <ligand>
        <name>ATP</name>
        <dbReference type="ChEBI" id="CHEBI:30616"/>
    </ligand>
</feature>
<dbReference type="InterPro" id="IPR004527">
    <property type="entry name" value="Glu-tRNA-ligase_bac/mito"/>
</dbReference>
<dbReference type="InterPro" id="IPR020751">
    <property type="entry name" value="aa-tRNA-synth_I_codon-bd_sub2"/>
</dbReference>
<comment type="catalytic activity">
    <reaction evidence="12">
        <text>tRNA(Glu) + L-glutamate + ATP = L-glutamyl-tRNA(Glu) + AMP + diphosphate</text>
        <dbReference type="Rhea" id="RHEA:23540"/>
        <dbReference type="Rhea" id="RHEA-COMP:9663"/>
        <dbReference type="Rhea" id="RHEA-COMP:9680"/>
        <dbReference type="ChEBI" id="CHEBI:29985"/>
        <dbReference type="ChEBI" id="CHEBI:30616"/>
        <dbReference type="ChEBI" id="CHEBI:33019"/>
        <dbReference type="ChEBI" id="CHEBI:78442"/>
        <dbReference type="ChEBI" id="CHEBI:78520"/>
        <dbReference type="ChEBI" id="CHEBI:456215"/>
        <dbReference type="EC" id="6.1.1.17"/>
    </reaction>
</comment>
<keyword evidence="8 12" id="KW-0648">Protein biosynthesis</keyword>
<dbReference type="SUPFAM" id="SSF52374">
    <property type="entry name" value="Nucleotidylyl transferase"/>
    <property type="match status" value="1"/>
</dbReference>
<name>A0A099TYL9_9HELI</name>
<reference evidence="16 17" key="1">
    <citation type="journal article" date="2014" name="Genome Announc.">
        <title>Draft genome sequences of eight enterohepatic helicobacter species isolated from both laboratory and wild rodents.</title>
        <authorList>
            <person name="Sheh A."/>
            <person name="Shen Z."/>
            <person name="Fox J.G."/>
        </authorList>
    </citation>
    <scope>NUCLEOTIDE SEQUENCE [LARGE SCALE GENOMIC DNA]</scope>
    <source>
        <strain evidence="16 17">ST1</strain>
    </source>
</reference>
<dbReference type="PANTHER" id="PTHR43311">
    <property type="entry name" value="GLUTAMATE--TRNA LIGASE"/>
    <property type="match status" value="1"/>
</dbReference>
<dbReference type="GO" id="GO:0008270">
    <property type="term" value="F:zinc ion binding"/>
    <property type="evidence" value="ECO:0007669"/>
    <property type="project" value="InterPro"/>
</dbReference>
<feature type="domain" description="Aminoacyl-tRNA synthetase class I anticodon-binding" evidence="14">
    <location>
        <begin position="334"/>
        <end position="472"/>
    </location>
</feature>
<dbReference type="GO" id="GO:0006424">
    <property type="term" value="P:glutamyl-tRNA aminoacylation"/>
    <property type="evidence" value="ECO:0007669"/>
    <property type="project" value="UniProtKB-UniRule"/>
</dbReference>
<comment type="catalytic activity">
    <reaction evidence="10">
        <text>tRNA(Glu) + L-glutamate + ATP = L-glutamyl-tRNA(Gln) + AMP + diphosphate</text>
        <dbReference type="Rhea" id="RHEA:51156"/>
        <dbReference type="Rhea" id="RHEA-COMP:9663"/>
        <dbReference type="Rhea" id="RHEA-COMP:9684"/>
        <dbReference type="ChEBI" id="CHEBI:29985"/>
        <dbReference type="ChEBI" id="CHEBI:30616"/>
        <dbReference type="ChEBI" id="CHEBI:33019"/>
        <dbReference type="ChEBI" id="CHEBI:78442"/>
        <dbReference type="ChEBI" id="CHEBI:78520"/>
        <dbReference type="ChEBI" id="CHEBI:456215"/>
    </reaction>
</comment>
<evidence type="ECO:0000313" key="16">
    <source>
        <dbReference type="EMBL" id="TLE01687.1"/>
    </source>
</evidence>
<dbReference type="PRINTS" id="PR00987">
    <property type="entry name" value="TRNASYNTHGLU"/>
</dbReference>
<gene>
    <name evidence="15" type="primary">gltX_2</name>
    <name evidence="12 16" type="synonym">gltX</name>
    <name evidence="16" type="ORF">LS73_000735</name>
    <name evidence="15" type="ORF">NCTC12714_01132</name>
</gene>
<dbReference type="InterPro" id="IPR033910">
    <property type="entry name" value="GluRS_core"/>
</dbReference>
<dbReference type="Proteomes" id="UP000255139">
    <property type="component" value="Unassembled WGS sequence"/>
</dbReference>
<feature type="short sequence motif" description="'HIGH' region" evidence="12">
    <location>
        <begin position="8"/>
        <end position="18"/>
    </location>
</feature>
<protein>
    <recommendedName>
        <fullName evidence="12">Glutamate--tRNA ligase</fullName>
        <ecNumber evidence="12">6.1.1.17</ecNumber>
    </recommendedName>
    <alternativeName>
        <fullName evidence="12">Glutamyl-tRNA synthetase</fullName>
        <shortName evidence="12">GluRS</shortName>
    </alternativeName>
</protein>
<dbReference type="Gene3D" id="1.10.10.350">
    <property type="match status" value="1"/>
</dbReference>
<keyword evidence="6 12" id="KW-0547">Nucleotide-binding</keyword>
<comment type="function">
    <text evidence="11">Aminoacylates tRNA(Gln) with glutamate. Does not aminoacylate tRNA(Glu).</text>
</comment>
<comment type="caution">
    <text evidence="12">Lacks conserved residue(s) required for the propagation of feature annotation.</text>
</comment>
<dbReference type="PROSITE" id="PS00178">
    <property type="entry name" value="AA_TRNA_LIGASE_I"/>
    <property type="match status" value="1"/>
</dbReference>
<dbReference type="InterPro" id="IPR045462">
    <property type="entry name" value="aa-tRNA-synth_I_cd-bd"/>
</dbReference>
<evidence type="ECO:0000313" key="15">
    <source>
        <dbReference type="EMBL" id="STQ86327.1"/>
    </source>
</evidence>
<dbReference type="OrthoDB" id="9807503at2"/>
<feature type="domain" description="Glutamyl/glutaminyl-tRNA synthetase class Ib catalytic" evidence="13">
    <location>
        <begin position="2"/>
        <end position="302"/>
    </location>
</feature>
<comment type="similarity">
    <text evidence="2 12">Belongs to the class-I aminoacyl-tRNA synthetase family. Glutamate--tRNA ligase type 1 subfamily.</text>
</comment>
<dbReference type="GO" id="GO:0005524">
    <property type="term" value="F:ATP binding"/>
    <property type="evidence" value="ECO:0007669"/>
    <property type="project" value="UniProtKB-UniRule"/>
</dbReference>
<dbReference type="InterPro" id="IPR020058">
    <property type="entry name" value="Glu/Gln-tRNA-synth_Ib_cat-dom"/>
</dbReference>
<reference evidence="15 18" key="2">
    <citation type="submission" date="2018-06" db="EMBL/GenBank/DDBJ databases">
        <authorList>
            <consortium name="Pathogen Informatics"/>
            <person name="Doyle S."/>
        </authorList>
    </citation>
    <scope>NUCLEOTIDE SEQUENCE [LARGE SCALE GENOMIC DNA]</scope>
    <source>
        <strain evidence="15 18">NCTC12714</strain>
    </source>
</reference>
<dbReference type="FunFam" id="3.40.50.620:FF:000007">
    <property type="entry name" value="Glutamate--tRNA ligase"/>
    <property type="match status" value="1"/>
</dbReference>
<dbReference type="SUPFAM" id="SSF48163">
    <property type="entry name" value="An anticodon-binding domain of class I aminoacyl-tRNA synthetases"/>
    <property type="match status" value="1"/>
</dbReference>
<dbReference type="CDD" id="cd00808">
    <property type="entry name" value="GluRS_core"/>
    <property type="match status" value="1"/>
</dbReference>
<keyword evidence="9 12" id="KW-0030">Aminoacyl-tRNA synthetase</keyword>
<evidence type="ECO:0000256" key="4">
    <source>
        <dbReference type="ARBA" id="ARBA00022490"/>
    </source>
</evidence>
<dbReference type="Proteomes" id="UP000029922">
    <property type="component" value="Unassembled WGS sequence"/>
</dbReference>
<dbReference type="RefSeq" id="WP_034557106.1">
    <property type="nucleotide sequence ID" value="NZ_FZML01000010.1"/>
</dbReference>
<keyword evidence="7 12" id="KW-0067">ATP-binding</keyword>
<organism evidence="15 18">
    <name type="scientific">Helicobacter muridarum</name>
    <dbReference type="NCBI Taxonomy" id="216"/>
    <lineage>
        <taxon>Bacteria</taxon>
        <taxon>Pseudomonadati</taxon>
        <taxon>Campylobacterota</taxon>
        <taxon>Epsilonproteobacteria</taxon>
        <taxon>Campylobacterales</taxon>
        <taxon>Helicobacteraceae</taxon>
        <taxon>Helicobacter</taxon>
    </lineage>
</organism>
<dbReference type="GO" id="GO:0004818">
    <property type="term" value="F:glutamate-tRNA ligase activity"/>
    <property type="evidence" value="ECO:0007669"/>
    <property type="project" value="UniProtKB-UniRule"/>
</dbReference>
<dbReference type="Pfam" id="PF19269">
    <property type="entry name" value="Anticodon_2"/>
    <property type="match status" value="1"/>
</dbReference>
<evidence type="ECO:0000256" key="6">
    <source>
        <dbReference type="ARBA" id="ARBA00022741"/>
    </source>
</evidence>
<dbReference type="InterPro" id="IPR014729">
    <property type="entry name" value="Rossmann-like_a/b/a_fold"/>
</dbReference>
<comment type="subunit">
    <text evidence="3 12">Monomer.</text>
</comment>
<evidence type="ECO:0000313" key="17">
    <source>
        <dbReference type="Proteomes" id="UP000029922"/>
    </source>
</evidence>
<evidence type="ECO:0000256" key="10">
    <source>
        <dbReference type="ARBA" id="ARBA00050184"/>
    </source>
</evidence>
<dbReference type="AlphaFoldDB" id="A0A099TYL9"/>
<evidence type="ECO:0000256" key="5">
    <source>
        <dbReference type="ARBA" id="ARBA00022598"/>
    </source>
</evidence>
<evidence type="ECO:0000256" key="2">
    <source>
        <dbReference type="ARBA" id="ARBA00007894"/>
    </source>
</evidence>
<evidence type="ECO:0000256" key="11">
    <source>
        <dbReference type="ARBA" id="ARBA00054667"/>
    </source>
</evidence>
<evidence type="ECO:0000256" key="8">
    <source>
        <dbReference type="ARBA" id="ARBA00022917"/>
    </source>
</evidence>
<evidence type="ECO:0000256" key="1">
    <source>
        <dbReference type="ARBA" id="ARBA00004496"/>
    </source>
</evidence>
<evidence type="ECO:0000256" key="9">
    <source>
        <dbReference type="ARBA" id="ARBA00023146"/>
    </source>
</evidence>
<evidence type="ECO:0000259" key="13">
    <source>
        <dbReference type="Pfam" id="PF00749"/>
    </source>
</evidence>
<evidence type="ECO:0000313" key="18">
    <source>
        <dbReference type="Proteomes" id="UP000255139"/>
    </source>
</evidence>
<sequence length="482" mass="55429">MITTRFAPSPTGHLHIGGLRTALYSYLHARANNGKFLLRIEDTDIKRNSKEALHGILEAFKWANLEYDEPTLYQSKRTHIYQDYAKKLLESNKAYYCYLSQEELQTIRENRNENHAKLTRKYRDFKGEIPTNIKPSVRIKAPLQGEISFIDGVRGKISFKSSEIDDFVILRSDGMPTYNFVVAIDDALSGITDLLRGDDHISNTPKQIVVYEALGFEIPKFYHIPMICNEKGQKLSKRDGALSVLEYREAGILPEALLNFLFRLGYSHGDKEVFSMEEMLECFHAEKINNKASACNFSKLYWLNSEHIKSLDDERLCELLDLPELQNLIKDSKSRTSILLSEVKTRVNNLCDFKKDVLEILYAPSNRDLDQDKKESAYDKAMLDKLFTPQHKEILTNSLTSFAKHIESNANNTKENYKILINEFAKDLSNIKPSLFMQSLRLALLGKKGGIDLGACVFIIGYKETQERIEKFLDYLSRYKQA</sequence>
<dbReference type="EMBL" id="JRPD02000001">
    <property type="protein sequence ID" value="TLE01687.1"/>
    <property type="molecule type" value="Genomic_DNA"/>
</dbReference>
<dbReference type="NCBIfam" id="TIGR00464">
    <property type="entry name" value="gltX_bact"/>
    <property type="match status" value="1"/>
</dbReference>
<evidence type="ECO:0000256" key="7">
    <source>
        <dbReference type="ARBA" id="ARBA00022840"/>
    </source>
</evidence>
<dbReference type="EC" id="6.1.1.17" evidence="12"/>
<comment type="subcellular location">
    <subcellularLocation>
        <location evidence="1 12">Cytoplasm</location>
    </subcellularLocation>
</comment>
<evidence type="ECO:0000256" key="12">
    <source>
        <dbReference type="HAMAP-Rule" id="MF_00022"/>
    </source>
</evidence>
<keyword evidence="4 12" id="KW-0963">Cytoplasm</keyword>
<dbReference type="GO" id="GO:0005829">
    <property type="term" value="C:cytosol"/>
    <property type="evidence" value="ECO:0007669"/>
    <property type="project" value="TreeGrafter"/>
</dbReference>
<dbReference type="InterPro" id="IPR049940">
    <property type="entry name" value="GluQ/Sye"/>
</dbReference>
<accession>A0A099TYL9</accession>
<dbReference type="HAMAP" id="MF_00022">
    <property type="entry name" value="Glu_tRNA_synth_type1"/>
    <property type="match status" value="1"/>
</dbReference>
<dbReference type="InterPro" id="IPR001412">
    <property type="entry name" value="aa-tRNA-synth_I_CS"/>
</dbReference>
<dbReference type="EMBL" id="UGJE01000002">
    <property type="protein sequence ID" value="STQ86327.1"/>
    <property type="molecule type" value="Genomic_DNA"/>
</dbReference>
<proteinExistence type="inferred from homology"/>